<evidence type="ECO:0000313" key="7">
    <source>
        <dbReference type="EMBL" id="SVP93742.1"/>
    </source>
</evidence>
<evidence type="ECO:0000256" key="2">
    <source>
        <dbReference type="ARBA" id="ARBA00022574"/>
    </source>
</evidence>
<protein>
    <submittedName>
        <fullName evidence="7">BING4CT (NUC141) domain containing protein, putative</fullName>
    </submittedName>
</protein>
<dbReference type="SMART" id="SM01033">
    <property type="entry name" value="BING4CT"/>
    <property type="match status" value="1"/>
</dbReference>
<dbReference type="PANTHER" id="PTHR14085:SF3">
    <property type="entry name" value="WD REPEAT-CONTAINING PROTEIN 46"/>
    <property type="match status" value="1"/>
</dbReference>
<evidence type="ECO:0000259" key="5">
    <source>
        <dbReference type="SMART" id="SM01033"/>
    </source>
</evidence>
<reference evidence="7" key="1">
    <citation type="submission" date="2018-07" db="EMBL/GenBank/DDBJ databases">
        <authorList>
            <person name="Quirk P.G."/>
            <person name="Krulwich T.A."/>
        </authorList>
    </citation>
    <scope>NUCLEOTIDE SEQUENCE</scope>
    <source>
        <strain evidence="7">Anand</strain>
    </source>
</reference>
<dbReference type="VEuPathDB" id="PiroplasmaDB:TA18565"/>
<evidence type="ECO:0000256" key="3">
    <source>
        <dbReference type="ARBA" id="ARBA00022737"/>
    </source>
</evidence>
<dbReference type="AlphaFoldDB" id="A0A3B0MWD8"/>
<feature type="domain" description="BING4 C-terminal" evidence="5">
    <location>
        <begin position="333"/>
        <end position="412"/>
    </location>
</feature>
<dbReference type="GO" id="GO:0032040">
    <property type="term" value="C:small-subunit processome"/>
    <property type="evidence" value="ECO:0007669"/>
    <property type="project" value="TreeGrafter"/>
</dbReference>
<evidence type="ECO:0000313" key="6">
    <source>
        <dbReference type="EMBL" id="SVP92923.1"/>
    </source>
</evidence>
<dbReference type="SUPFAM" id="SSF51004">
    <property type="entry name" value="C-terminal (heme d1) domain of cytochrome cd1-nitrite reductase"/>
    <property type="match status" value="1"/>
</dbReference>
<dbReference type="GO" id="GO:0000462">
    <property type="term" value="P:maturation of SSU-rRNA from tricistronic rRNA transcript (SSU-rRNA, 5.8S rRNA, LSU-rRNA)"/>
    <property type="evidence" value="ECO:0007669"/>
    <property type="project" value="TreeGrafter"/>
</dbReference>
<proteinExistence type="predicted"/>
<dbReference type="InterPro" id="IPR011048">
    <property type="entry name" value="Haem_d1_sf"/>
</dbReference>
<dbReference type="GO" id="GO:0030686">
    <property type="term" value="C:90S preribosome"/>
    <property type="evidence" value="ECO:0007669"/>
    <property type="project" value="TreeGrafter"/>
</dbReference>
<dbReference type="Pfam" id="PF08149">
    <property type="entry name" value="BING4CT"/>
    <property type="match status" value="1"/>
</dbReference>
<dbReference type="EMBL" id="UIVS01000003">
    <property type="protein sequence ID" value="SVP92923.1"/>
    <property type="molecule type" value="Genomic_DNA"/>
</dbReference>
<dbReference type="Gene3D" id="2.130.10.10">
    <property type="entry name" value="YVTN repeat-like/Quinoprotein amine dehydrogenase"/>
    <property type="match status" value="1"/>
</dbReference>
<accession>A0A3B0MWD8</accession>
<gene>
    <name evidence="7" type="ORF">TAT_000273600</name>
    <name evidence="6" type="ORF">TAV_000272100</name>
</gene>
<sequence>MNFKDTDFIYRKFFGSKNEKRKQSISNKKVQKNRNILEESRNAVDLTSILLPNEPGYIIPDENEKTYELTQTKLLSLVDQGTKNKALKLNLPYGPYFVDFSANGRYLLLGGEKGQLSLICTQTYKDFFDISVLLFTVLISSLNCRSSEDLCSHLRQHGVRSVYLKRPNGTIIYLFLSYSKIQITNFQLTYKLEYLYYHYLLVTVGEFGDLCYQDISTGEVVAKHNTKRGPCKVMCQNKNNAVIHLGHNDGLVSLYVPNMEKVTNCSCNDCLGFDGYWKVWDLRNYKEAVIRQYVGSNPPTCATVSQTGILSLNIGSRVEFYNNVFDGSNKPNLYLKHHFNSQEIKSVAYQPYEDVCAVGTTFGLSNLIIPGSGYPNFDALEHNPYETGKIRKDREVQRLLEKLPADSITLNAHPIGSYSRDLSQAQFSIEEPEKVEKNKETTRKRPIKSSAKYKAERYNKVFMRRQQAVEDKIKSLKETGKQEEAKEEILTKMTKNDVVKGPVMGAALSRFFKKK</sequence>
<comment type="subcellular location">
    <subcellularLocation>
        <location evidence="1">Nucleus</location>
        <location evidence="1">Nucleolus</location>
    </subcellularLocation>
</comment>
<organism evidence="7">
    <name type="scientific">Theileria annulata</name>
    <dbReference type="NCBI Taxonomy" id="5874"/>
    <lineage>
        <taxon>Eukaryota</taxon>
        <taxon>Sar</taxon>
        <taxon>Alveolata</taxon>
        <taxon>Apicomplexa</taxon>
        <taxon>Aconoidasida</taxon>
        <taxon>Piroplasmida</taxon>
        <taxon>Theileriidae</taxon>
        <taxon>Theileria</taxon>
    </lineage>
</organism>
<evidence type="ECO:0000256" key="4">
    <source>
        <dbReference type="ARBA" id="ARBA00023242"/>
    </source>
</evidence>
<evidence type="ECO:0000256" key="1">
    <source>
        <dbReference type="ARBA" id="ARBA00004604"/>
    </source>
</evidence>
<dbReference type="InterPro" id="IPR015943">
    <property type="entry name" value="WD40/YVTN_repeat-like_dom_sf"/>
</dbReference>
<dbReference type="EMBL" id="UIVT01000003">
    <property type="protein sequence ID" value="SVP93742.1"/>
    <property type="molecule type" value="Genomic_DNA"/>
</dbReference>
<name>A0A3B0MWD8_THEAN</name>
<dbReference type="InterPro" id="IPR040315">
    <property type="entry name" value="WDR46/Utp7"/>
</dbReference>
<keyword evidence="2" id="KW-0853">WD repeat</keyword>
<keyword evidence="4" id="KW-0539">Nucleus</keyword>
<dbReference type="PANTHER" id="PTHR14085">
    <property type="entry name" value="WD-REPEAT PROTEIN BING4"/>
    <property type="match status" value="1"/>
</dbReference>
<dbReference type="InterPro" id="IPR012952">
    <property type="entry name" value="BING4_C_dom"/>
</dbReference>
<keyword evidence="3" id="KW-0677">Repeat</keyword>